<accession>A0AAV9Z6A3</accession>
<feature type="non-terminal residue" evidence="1">
    <location>
        <position position="270"/>
    </location>
</feature>
<comment type="caution">
    <text evidence="1">The sequence shown here is derived from an EMBL/GenBank/DDBJ whole genome shotgun (WGS) entry which is preliminary data.</text>
</comment>
<dbReference type="Proteomes" id="UP001362999">
    <property type="component" value="Unassembled WGS sequence"/>
</dbReference>
<dbReference type="AlphaFoldDB" id="A0AAV9Z6A3"/>
<feature type="non-terminal residue" evidence="1">
    <location>
        <position position="1"/>
    </location>
</feature>
<proteinExistence type="predicted"/>
<name>A0AAV9Z6A3_9AGAR</name>
<evidence type="ECO:0000313" key="2">
    <source>
        <dbReference type="Proteomes" id="UP001362999"/>
    </source>
</evidence>
<sequence>RSVRAVLFSETGLQPISYRRVLLLLRNLKYLAKSDSERLVKDGLLDSLELAREHKMSWVNDVVLVLSELPIPVYWKINADSAINEKTVDQLTVDVRHSMEGCIQAELNAYSRTRDLLTDRTVFIKGKWTHDVMAFRLYLRVRNNKHRRALIHAVLSGHSLAMERMRWAERYKPQVPRKWRLCRFCKTHLEDAIHALFVCDHPPLMPIRQDFFQKLYNSYPELQGVYVDPGVFFKDALVKDKTIGILAKLAYEILEIFYAEPMLVINPDLY</sequence>
<evidence type="ECO:0008006" key="3">
    <source>
        <dbReference type="Google" id="ProtNLM"/>
    </source>
</evidence>
<protein>
    <recommendedName>
        <fullName evidence="3">Reverse transcriptase zinc-binding domain-containing protein</fullName>
    </recommendedName>
</protein>
<organism evidence="1 2">
    <name type="scientific">Favolaschia claudopus</name>
    <dbReference type="NCBI Taxonomy" id="2862362"/>
    <lineage>
        <taxon>Eukaryota</taxon>
        <taxon>Fungi</taxon>
        <taxon>Dikarya</taxon>
        <taxon>Basidiomycota</taxon>
        <taxon>Agaricomycotina</taxon>
        <taxon>Agaricomycetes</taxon>
        <taxon>Agaricomycetidae</taxon>
        <taxon>Agaricales</taxon>
        <taxon>Marasmiineae</taxon>
        <taxon>Mycenaceae</taxon>
        <taxon>Favolaschia</taxon>
    </lineage>
</organism>
<gene>
    <name evidence="1" type="ORF">R3P38DRAFT_2464530</name>
</gene>
<dbReference type="EMBL" id="JAWWNJ010000192">
    <property type="protein sequence ID" value="KAK6972190.1"/>
    <property type="molecule type" value="Genomic_DNA"/>
</dbReference>
<evidence type="ECO:0000313" key="1">
    <source>
        <dbReference type="EMBL" id="KAK6972190.1"/>
    </source>
</evidence>
<keyword evidence="2" id="KW-1185">Reference proteome</keyword>
<reference evidence="1 2" key="1">
    <citation type="journal article" date="2024" name="J Genomics">
        <title>Draft genome sequencing and assembly of Favolaschia claudopus CIRM-BRFM 2984 isolated from oak limbs.</title>
        <authorList>
            <person name="Navarro D."/>
            <person name="Drula E."/>
            <person name="Chaduli D."/>
            <person name="Cazenave R."/>
            <person name="Ahrendt S."/>
            <person name="Wang J."/>
            <person name="Lipzen A."/>
            <person name="Daum C."/>
            <person name="Barry K."/>
            <person name="Grigoriev I.V."/>
            <person name="Favel A."/>
            <person name="Rosso M.N."/>
            <person name="Martin F."/>
        </authorList>
    </citation>
    <scope>NUCLEOTIDE SEQUENCE [LARGE SCALE GENOMIC DNA]</scope>
    <source>
        <strain evidence="1 2">CIRM-BRFM 2984</strain>
    </source>
</reference>